<keyword evidence="10" id="KW-0723">Serine/threonine-protein kinase</keyword>
<evidence type="ECO:0000313" key="11">
    <source>
        <dbReference type="Proteomes" id="UP001164929"/>
    </source>
</evidence>
<comment type="caution">
    <text evidence="10">The sequence shown here is derived from an EMBL/GenBank/DDBJ whole genome shotgun (WGS) entry which is preliminary data.</text>
</comment>
<protein>
    <submittedName>
        <fullName evidence="10">Non-specific serine/threonine protein kinase</fullName>
    </submittedName>
</protein>
<dbReference type="FunFam" id="3.80.10.10:FF:000111">
    <property type="entry name" value="LRR receptor-like serine/threonine-protein kinase ERECTA"/>
    <property type="match status" value="1"/>
</dbReference>
<keyword evidence="3" id="KW-0433">Leucine-rich repeat</keyword>
<comment type="similarity">
    <text evidence="2">Belongs to the RLP family.</text>
</comment>
<keyword evidence="10" id="KW-0418">Kinase</keyword>
<evidence type="ECO:0000256" key="1">
    <source>
        <dbReference type="ARBA" id="ARBA00004167"/>
    </source>
</evidence>
<dbReference type="SUPFAM" id="SSF52058">
    <property type="entry name" value="L domain-like"/>
    <property type="match status" value="1"/>
</dbReference>
<dbReference type="PRINTS" id="PR00019">
    <property type="entry name" value="LEURICHRPT"/>
</dbReference>
<evidence type="ECO:0000256" key="8">
    <source>
        <dbReference type="ARBA" id="ARBA00023136"/>
    </source>
</evidence>
<keyword evidence="6" id="KW-0677">Repeat</keyword>
<evidence type="ECO:0000256" key="7">
    <source>
        <dbReference type="ARBA" id="ARBA00022989"/>
    </source>
</evidence>
<proteinExistence type="inferred from homology"/>
<dbReference type="Pfam" id="PF13855">
    <property type="entry name" value="LRR_8"/>
    <property type="match status" value="1"/>
</dbReference>
<evidence type="ECO:0000256" key="2">
    <source>
        <dbReference type="ARBA" id="ARBA00009592"/>
    </source>
</evidence>
<accession>A0AAD6WBK7</accession>
<dbReference type="Pfam" id="PF00560">
    <property type="entry name" value="LRR_1"/>
    <property type="match status" value="1"/>
</dbReference>
<dbReference type="PANTHER" id="PTHR47988">
    <property type="entry name" value="SOMATIC EMBRYOGENESIS RECEPTOR KINASE 1"/>
    <property type="match status" value="1"/>
</dbReference>
<sequence>MLGLCSLYRELYMNELVGPIPRELGNLKSLVSLDLYHNNLTGTIPASLSKLSNLKFLRLNGNRLTGRIPRELTKLESLKIIDLSNNDLCGTIPASGSFSKFTEESFVNNSRLEGPELMGSVRYGAAGSCK</sequence>
<evidence type="ECO:0000256" key="3">
    <source>
        <dbReference type="ARBA" id="ARBA00022614"/>
    </source>
</evidence>
<dbReference type="AlphaFoldDB" id="A0AAD6WBK7"/>
<dbReference type="Gene3D" id="3.80.10.10">
    <property type="entry name" value="Ribonuclease Inhibitor"/>
    <property type="match status" value="1"/>
</dbReference>
<evidence type="ECO:0000256" key="6">
    <source>
        <dbReference type="ARBA" id="ARBA00022737"/>
    </source>
</evidence>
<keyword evidence="7" id="KW-1133">Transmembrane helix</keyword>
<keyword evidence="4" id="KW-0812">Transmembrane</keyword>
<name>A0AAD6WBK7_9ROSI</name>
<keyword evidence="11" id="KW-1185">Reference proteome</keyword>
<dbReference type="Proteomes" id="UP001164929">
    <property type="component" value="Chromosome 3"/>
</dbReference>
<dbReference type="EMBL" id="JAQIZT010000003">
    <property type="protein sequence ID" value="KAJ7004584.1"/>
    <property type="molecule type" value="Genomic_DNA"/>
</dbReference>
<reference evidence="10" key="1">
    <citation type="journal article" date="2023" name="Mol. Ecol. Resour.">
        <title>Chromosome-level genome assembly of a triploid poplar Populus alba 'Berolinensis'.</title>
        <authorList>
            <person name="Chen S."/>
            <person name="Yu Y."/>
            <person name="Wang X."/>
            <person name="Wang S."/>
            <person name="Zhang T."/>
            <person name="Zhou Y."/>
            <person name="He R."/>
            <person name="Meng N."/>
            <person name="Wang Y."/>
            <person name="Liu W."/>
            <person name="Liu Z."/>
            <person name="Liu J."/>
            <person name="Guo Q."/>
            <person name="Huang H."/>
            <person name="Sederoff R.R."/>
            <person name="Wang G."/>
            <person name="Qu G."/>
            <person name="Chen S."/>
        </authorList>
    </citation>
    <scope>NUCLEOTIDE SEQUENCE</scope>
    <source>
        <strain evidence="10">SC-2020</strain>
    </source>
</reference>
<keyword evidence="8" id="KW-0472">Membrane</keyword>
<dbReference type="InterPro" id="IPR032675">
    <property type="entry name" value="LRR_dom_sf"/>
</dbReference>
<keyword evidence="5" id="KW-0732">Signal</keyword>
<evidence type="ECO:0000256" key="4">
    <source>
        <dbReference type="ARBA" id="ARBA00022692"/>
    </source>
</evidence>
<dbReference type="InterPro" id="IPR001611">
    <property type="entry name" value="Leu-rich_rpt"/>
</dbReference>
<keyword evidence="10" id="KW-0808">Transferase</keyword>
<evidence type="ECO:0000256" key="5">
    <source>
        <dbReference type="ARBA" id="ARBA00022729"/>
    </source>
</evidence>
<gene>
    <name evidence="10" type="ORF">NC653_009430</name>
</gene>
<evidence type="ECO:0000256" key="9">
    <source>
        <dbReference type="ARBA" id="ARBA00023180"/>
    </source>
</evidence>
<keyword evidence="9" id="KW-0325">Glycoprotein</keyword>
<dbReference type="GO" id="GO:0016020">
    <property type="term" value="C:membrane"/>
    <property type="evidence" value="ECO:0007669"/>
    <property type="project" value="UniProtKB-SubCell"/>
</dbReference>
<evidence type="ECO:0000313" key="10">
    <source>
        <dbReference type="EMBL" id="KAJ7004584.1"/>
    </source>
</evidence>
<dbReference type="GO" id="GO:0004674">
    <property type="term" value="F:protein serine/threonine kinase activity"/>
    <property type="evidence" value="ECO:0007669"/>
    <property type="project" value="UniProtKB-KW"/>
</dbReference>
<comment type="subcellular location">
    <subcellularLocation>
        <location evidence="1">Membrane</location>
        <topology evidence="1">Single-pass membrane protein</topology>
    </subcellularLocation>
</comment>
<organism evidence="10 11">
    <name type="scientific">Populus alba x Populus x berolinensis</name>
    <dbReference type="NCBI Taxonomy" id="444605"/>
    <lineage>
        <taxon>Eukaryota</taxon>
        <taxon>Viridiplantae</taxon>
        <taxon>Streptophyta</taxon>
        <taxon>Embryophyta</taxon>
        <taxon>Tracheophyta</taxon>
        <taxon>Spermatophyta</taxon>
        <taxon>Magnoliopsida</taxon>
        <taxon>eudicotyledons</taxon>
        <taxon>Gunneridae</taxon>
        <taxon>Pentapetalae</taxon>
        <taxon>rosids</taxon>
        <taxon>fabids</taxon>
        <taxon>Malpighiales</taxon>
        <taxon>Salicaceae</taxon>
        <taxon>Saliceae</taxon>
        <taxon>Populus</taxon>
    </lineage>
</organism>